<name>A0A1N6LXZ6_BABMR</name>
<evidence type="ECO:0000256" key="3">
    <source>
        <dbReference type="ARBA" id="ARBA00004586"/>
    </source>
</evidence>
<dbReference type="Proteomes" id="UP000002899">
    <property type="component" value="Chromosome IV"/>
</dbReference>
<proteinExistence type="inferred from homology"/>
<dbReference type="OrthoDB" id="365023at2759"/>
<sequence>MWLSAALSFVSLVLFLHSDISILTHRYNVSDLFYHHTPVSCTPDPSNDGKLVFISCPVEYTESIYVPKEFSSNIYSYDGAFLDTKVEVYQWTAGKGLLIKDWVSYLIGGSYFQNIFFPNLTFLKYFPIVSGQGRKFANKVRVGGFTLRSTELTSLSSKKQLDLINDGWYNVETSTCLPVPYVNYTNTRVHGKGLYTGDPSNPKIGDVRITFWGSDVSHISAMGKQASNVLKEFTLEPIDFMDDKFVLVQEGQISPSALIYSYLEKYDGTRLYIYISKLTFMASTCYSLKSNIFGEIDKSLVASLFVFFVVETFVWIAYSFWNGLFYLLLAVVSSFCFYYLWKKGANEKELSSKQIVNLNLYESIPWENSIDTER</sequence>
<accession>A0A1N6LXZ6</accession>
<reference evidence="12 13" key="2">
    <citation type="journal article" date="2013" name="PLoS ONE">
        <title>Whole genome mapping and re-organization of the nuclear and mitochondrial genomes of Babesia microti isolates.</title>
        <authorList>
            <person name="Cornillot E."/>
            <person name="Dassouli A."/>
            <person name="Garg A."/>
            <person name="Pachikara N."/>
            <person name="Randazzo S."/>
            <person name="Depoix D."/>
            <person name="Carcy B."/>
            <person name="Delbecq S."/>
            <person name="Frutos R."/>
            <person name="Silva J.C."/>
            <person name="Sutton R."/>
            <person name="Krause P.J."/>
            <person name="Mamoun C.B."/>
        </authorList>
    </citation>
    <scope>NUCLEOTIDE SEQUENCE [LARGE SCALE GENOMIC DNA]</scope>
    <source>
        <strain evidence="12 13">RI</strain>
    </source>
</reference>
<dbReference type="GO" id="GO:0005637">
    <property type="term" value="C:nuclear inner membrane"/>
    <property type="evidence" value="ECO:0007669"/>
    <property type="project" value="TreeGrafter"/>
</dbReference>
<keyword evidence="5 10" id="KW-0812">Transmembrane</keyword>
<keyword evidence="13" id="KW-1185">Reference proteome</keyword>
<organism evidence="12 13">
    <name type="scientific">Babesia microti (strain RI)</name>
    <dbReference type="NCBI Taxonomy" id="1133968"/>
    <lineage>
        <taxon>Eukaryota</taxon>
        <taxon>Sar</taxon>
        <taxon>Alveolata</taxon>
        <taxon>Apicomplexa</taxon>
        <taxon>Aconoidasida</taxon>
        <taxon>Piroplasmida</taxon>
        <taxon>Babesiidae</taxon>
        <taxon>Babesia</taxon>
    </lineage>
</organism>
<dbReference type="Pfam" id="PF07787">
    <property type="entry name" value="TMEM43"/>
    <property type="match status" value="1"/>
</dbReference>
<evidence type="ECO:0000256" key="9">
    <source>
        <dbReference type="ARBA" id="ARBA00023242"/>
    </source>
</evidence>
<dbReference type="AlphaFoldDB" id="A0A1N6LXZ6"/>
<evidence type="ECO:0000313" key="12">
    <source>
        <dbReference type="EMBL" id="SIO73745.1"/>
    </source>
</evidence>
<feature type="transmembrane region" description="Helical" evidence="10">
    <location>
        <begin position="300"/>
        <end position="318"/>
    </location>
</feature>
<keyword evidence="6" id="KW-0256">Endoplasmic reticulum</keyword>
<evidence type="ECO:0000256" key="8">
    <source>
        <dbReference type="ARBA" id="ARBA00023136"/>
    </source>
</evidence>
<evidence type="ECO:0000256" key="7">
    <source>
        <dbReference type="ARBA" id="ARBA00022989"/>
    </source>
</evidence>
<reference evidence="12 13" key="3">
    <citation type="journal article" date="2016" name="Sci. Rep.">
        <title>Genome-wide diversity and gene expression profiling of Babesia microti isolates identify polymorphic genes that mediate host-pathogen interactions.</title>
        <authorList>
            <person name="Silva J.C."/>
            <person name="Cornillot E."/>
            <person name="McCracken C."/>
            <person name="Usmani-Brown S."/>
            <person name="Dwivedi A."/>
            <person name="Ifeonu O.O."/>
            <person name="Crabtree J."/>
            <person name="Gotia H.T."/>
            <person name="Virji A.Z."/>
            <person name="Reynes C."/>
            <person name="Colinge J."/>
            <person name="Kumar V."/>
            <person name="Lawres L."/>
            <person name="Pazzi J.E."/>
            <person name="Pablo J.V."/>
            <person name="Hung C."/>
            <person name="Brancato J."/>
            <person name="Kumari P."/>
            <person name="Orvis J."/>
            <person name="Tretina K."/>
            <person name="Chibucos M."/>
            <person name="Ott S."/>
            <person name="Sadzewicz L."/>
            <person name="Sengamalay N."/>
            <person name="Shetty A.C."/>
            <person name="Su Q."/>
            <person name="Tallon L."/>
            <person name="Fraser C.M."/>
            <person name="Frutos R."/>
            <person name="Molina D.M."/>
            <person name="Krause P.J."/>
            <person name="Ben Mamoun C."/>
        </authorList>
    </citation>
    <scope>NUCLEOTIDE SEQUENCE [LARGE SCALE GENOMIC DNA]</scope>
    <source>
        <strain evidence="12 13">RI</strain>
    </source>
</reference>
<dbReference type="GeneID" id="24426144"/>
<keyword evidence="9" id="KW-0539">Nucleus</keyword>
<dbReference type="InterPro" id="IPR012430">
    <property type="entry name" value="TMEM43_fam"/>
</dbReference>
<dbReference type="PANTHER" id="PTHR13416">
    <property type="match status" value="1"/>
</dbReference>
<keyword evidence="8 10" id="KW-0472">Membrane</keyword>
<comment type="similarity">
    <text evidence="4">Belongs to the TMEM43 family.</text>
</comment>
<evidence type="ECO:0000256" key="6">
    <source>
        <dbReference type="ARBA" id="ARBA00022824"/>
    </source>
</evidence>
<dbReference type="EMBL" id="LN871599">
    <property type="protein sequence ID" value="SIO73745.1"/>
    <property type="molecule type" value="Genomic_DNA"/>
</dbReference>
<keyword evidence="7 10" id="KW-1133">Transmembrane helix</keyword>
<dbReference type="GO" id="GO:0071763">
    <property type="term" value="P:nuclear membrane organization"/>
    <property type="evidence" value="ECO:0007669"/>
    <property type="project" value="TreeGrafter"/>
</dbReference>
<evidence type="ECO:0000313" key="13">
    <source>
        <dbReference type="Proteomes" id="UP000002899"/>
    </source>
</evidence>
<dbReference type="KEGG" id="bmic:BmR1_04g07501"/>
<evidence type="ECO:0000256" key="5">
    <source>
        <dbReference type="ARBA" id="ARBA00022692"/>
    </source>
</evidence>
<dbReference type="RefSeq" id="XP_021337808.1">
    <property type="nucleotide sequence ID" value="XM_021482602.1"/>
</dbReference>
<evidence type="ECO:0000256" key="11">
    <source>
        <dbReference type="SAM" id="SignalP"/>
    </source>
</evidence>
<reference evidence="12 13" key="1">
    <citation type="journal article" date="2012" name="Nucleic Acids Res.">
        <title>Sequencing of the smallest Apicomplexan genome from the human pathogen Babesia microti.</title>
        <authorList>
            <person name="Cornillot E."/>
            <person name="Hadj-Kaddour K."/>
            <person name="Dassouli A."/>
            <person name="Noel B."/>
            <person name="Ranwez V."/>
            <person name="Vacherie B."/>
            <person name="Augagneur Y."/>
            <person name="Bres V."/>
            <person name="Duclos A."/>
            <person name="Randazzo S."/>
            <person name="Carcy B."/>
            <person name="Debierre-Grockiego F."/>
            <person name="Delbecq S."/>
            <person name="Moubri-Menage K."/>
            <person name="Shams-Eldin H."/>
            <person name="Usmani-Brown S."/>
            <person name="Bringaud F."/>
            <person name="Wincker P."/>
            <person name="Vivares C.P."/>
            <person name="Schwarz R.T."/>
            <person name="Schetters T.P."/>
            <person name="Krause P.J."/>
            <person name="Gorenflot A."/>
            <person name="Berry V."/>
            <person name="Barbe V."/>
            <person name="Ben Mamoun C."/>
        </authorList>
    </citation>
    <scope>NUCLEOTIDE SEQUENCE [LARGE SCALE GENOMIC DNA]</scope>
    <source>
        <strain evidence="12 13">RI</strain>
    </source>
</reference>
<keyword evidence="11" id="KW-0732">Signal</keyword>
<dbReference type="GO" id="GO:0006629">
    <property type="term" value="P:lipid metabolic process"/>
    <property type="evidence" value="ECO:0007669"/>
    <property type="project" value="TreeGrafter"/>
</dbReference>
<evidence type="ECO:0000256" key="10">
    <source>
        <dbReference type="SAM" id="Phobius"/>
    </source>
</evidence>
<feature type="transmembrane region" description="Helical" evidence="10">
    <location>
        <begin position="324"/>
        <end position="341"/>
    </location>
</feature>
<evidence type="ECO:0000256" key="1">
    <source>
        <dbReference type="ARBA" id="ARBA00004127"/>
    </source>
</evidence>
<feature type="transmembrane region" description="Helical" evidence="10">
    <location>
        <begin position="271"/>
        <end position="288"/>
    </location>
</feature>
<feature type="signal peptide" evidence="11">
    <location>
        <begin position="1"/>
        <end position="18"/>
    </location>
</feature>
<dbReference type="PANTHER" id="PTHR13416:SF2">
    <property type="entry name" value="TRANSMEMBRANE PROTEIN 43"/>
    <property type="match status" value="1"/>
</dbReference>
<feature type="chain" id="PRO_5013246883" evidence="11">
    <location>
        <begin position="19"/>
        <end position="374"/>
    </location>
</feature>
<gene>
    <name evidence="12" type="ORF">BmR1_04g07501</name>
</gene>
<comment type="subcellular location">
    <subcellularLocation>
        <location evidence="1">Endomembrane system</location>
        <topology evidence="1">Multi-pass membrane protein</topology>
    </subcellularLocation>
    <subcellularLocation>
        <location evidence="3">Endoplasmic reticulum membrane</location>
    </subcellularLocation>
    <subcellularLocation>
        <location evidence="2">Nucleus envelope</location>
    </subcellularLocation>
</comment>
<dbReference type="GO" id="GO:0005789">
    <property type="term" value="C:endoplasmic reticulum membrane"/>
    <property type="evidence" value="ECO:0007669"/>
    <property type="project" value="UniProtKB-SubCell"/>
</dbReference>
<protein>
    <submittedName>
        <fullName evidence="12">Uncharacterized protein</fullName>
    </submittedName>
</protein>
<dbReference type="VEuPathDB" id="PiroplasmaDB:BmR1_04g07501"/>
<evidence type="ECO:0000256" key="2">
    <source>
        <dbReference type="ARBA" id="ARBA00004259"/>
    </source>
</evidence>
<evidence type="ECO:0000256" key="4">
    <source>
        <dbReference type="ARBA" id="ARBA00006627"/>
    </source>
</evidence>